<feature type="domain" description="Peptidase M4 C-terminal" evidence="8">
    <location>
        <begin position="317"/>
        <end position="454"/>
    </location>
</feature>
<evidence type="ECO:0000256" key="4">
    <source>
        <dbReference type="ARBA" id="ARBA00022801"/>
    </source>
</evidence>
<keyword evidence="4" id="KW-0378">Hydrolase</keyword>
<feature type="chain" id="PRO_5046732480" evidence="7">
    <location>
        <begin position="26"/>
        <end position="457"/>
    </location>
</feature>
<dbReference type="PANTHER" id="PTHR33794:SF1">
    <property type="entry name" value="BACILLOLYSIN"/>
    <property type="match status" value="1"/>
</dbReference>
<keyword evidence="3 7" id="KW-0732">Signal</keyword>
<dbReference type="InterPro" id="IPR011096">
    <property type="entry name" value="FTP_domain"/>
</dbReference>
<evidence type="ECO:0000256" key="7">
    <source>
        <dbReference type="SAM" id="SignalP"/>
    </source>
</evidence>
<evidence type="ECO:0000256" key="2">
    <source>
        <dbReference type="ARBA" id="ARBA00022723"/>
    </source>
</evidence>
<keyword evidence="6" id="KW-0482">Metalloprotease</keyword>
<feature type="domain" description="FTP" evidence="9">
    <location>
        <begin position="30"/>
        <end position="70"/>
    </location>
</feature>
<reference evidence="10 11" key="1">
    <citation type="submission" date="2021-01" db="EMBL/GenBank/DDBJ databases">
        <title>Whole genome shotgun sequence of Actinoplanes durhamensis NBRC 14914.</title>
        <authorList>
            <person name="Komaki H."/>
            <person name="Tamura T."/>
        </authorList>
    </citation>
    <scope>NUCLEOTIDE SEQUENCE [LARGE SCALE GENOMIC DNA]</scope>
    <source>
        <strain evidence="10 11">NBRC 14914</strain>
    </source>
</reference>
<evidence type="ECO:0000259" key="9">
    <source>
        <dbReference type="Pfam" id="PF07504"/>
    </source>
</evidence>
<evidence type="ECO:0000256" key="3">
    <source>
        <dbReference type="ARBA" id="ARBA00022729"/>
    </source>
</evidence>
<evidence type="ECO:0000313" key="11">
    <source>
        <dbReference type="Proteomes" id="UP000637628"/>
    </source>
</evidence>
<keyword evidence="1" id="KW-0645">Protease</keyword>
<evidence type="ECO:0000256" key="6">
    <source>
        <dbReference type="ARBA" id="ARBA00023049"/>
    </source>
</evidence>
<sequence length="457" mass="47860">MMKRLAAIGSIVGLVIVASGSAAHAAPDGLTLVATKHSLLGTHTWYQQTYNGVPVLGGYYATHTDRAGATAVADGRIAIKGIPARSAAVAQGRAESSVTGRLAGTLLRSRAVIVPGDTAKLGWLVLTDTARGTVESVVDAASGTTLSEKSTVKEVDGSGQVFSPNPVVTLQNESLKDTTAASTFTAAYKTVTLTQLTSGVTTLRGSYASNQSSSGVTSSTRAYTYTRAQAGFEQVMGYYSITSAQEYIQSLGFTDVNNSAQKYKTTGYTDDNSYYDPSTDQITFGTGGVDDAEDAEIIWHEYGHAIQDAQVPGFGSSSQSGAIGEGFGDYWAYTMSSAVSTNTTVTPLVCIGDWDAVSYTSTTPHCLRRIDGTKVYPGDFENEVHADGEMWSRALYDISTSLGRATANTIILEAQFNFTPSTTFAAAANATVTAAQTLYGSTAATAVTAAFHARGFI</sequence>
<evidence type="ECO:0000259" key="8">
    <source>
        <dbReference type="Pfam" id="PF02868"/>
    </source>
</evidence>
<keyword evidence="5" id="KW-0862">Zinc</keyword>
<dbReference type="Pfam" id="PF07504">
    <property type="entry name" value="FTP"/>
    <property type="match status" value="1"/>
</dbReference>
<evidence type="ECO:0000313" key="10">
    <source>
        <dbReference type="EMBL" id="GIE06514.1"/>
    </source>
</evidence>
<keyword evidence="11" id="KW-1185">Reference proteome</keyword>
<evidence type="ECO:0000256" key="1">
    <source>
        <dbReference type="ARBA" id="ARBA00022670"/>
    </source>
</evidence>
<keyword evidence="2" id="KW-0479">Metal-binding</keyword>
<dbReference type="Gene3D" id="3.10.450.490">
    <property type="match status" value="1"/>
</dbReference>
<dbReference type="Proteomes" id="UP000637628">
    <property type="component" value="Unassembled WGS sequence"/>
</dbReference>
<dbReference type="InterPro" id="IPR001570">
    <property type="entry name" value="Peptidase_M4_C_domain"/>
</dbReference>
<proteinExistence type="predicted"/>
<dbReference type="PANTHER" id="PTHR33794">
    <property type="entry name" value="BACILLOLYSIN"/>
    <property type="match status" value="1"/>
</dbReference>
<dbReference type="Pfam" id="PF02868">
    <property type="entry name" value="Peptidase_M4_C"/>
    <property type="match status" value="1"/>
</dbReference>
<evidence type="ECO:0000256" key="5">
    <source>
        <dbReference type="ARBA" id="ARBA00022833"/>
    </source>
</evidence>
<protein>
    <submittedName>
        <fullName evidence="10">Bacillolysin</fullName>
    </submittedName>
</protein>
<name>A0ABQ3Z9M1_9ACTN</name>
<comment type="caution">
    <text evidence="10">The sequence shown here is derived from an EMBL/GenBank/DDBJ whole genome shotgun (WGS) entry which is preliminary data.</text>
</comment>
<gene>
    <name evidence="10" type="ORF">Adu01nite_78640</name>
</gene>
<dbReference type="Gene3D" id="1.10.390.10">
    <property type="entry name" value="Neutral Protease Domain 2"/>
    <property type="match status" value="1"/>
</dbReference>
<feature type="signal peptide" evidence="7">
    <location>
        <begin position="1"/>
        <end position="25"/>
    </location>
</feature>
<accession>A0ABQ3Z9M1</accession>
<dbReference type="InterPro" id="IPR050728">
    <property type="entry name" value="Zinc_Metalloprotease_M4"/>
</dbReference>
<organism evidence="10 11">
    <name type="scientific">Paractinoplanes durhamensis</name>
    <dbReference type="NCBI Taxonomy" id="113563"/>
    <lineage>
        <taxon>Bacteria</taxon>
        <taxon>Bacillati</taxon>
        <taxon>Actinomycetota</taxon>
        <taxon>Actinomycetes</taxon>
        <taxon>Micromonosporales</taxon>
        <taxon>Micromonosporaceae</taxon>
        <taxon>Paractinoplanes</taxon>
    </lineage>
</organism>
<dbReference type="InterPro" id="IPR027268">
    <property type="entry name" value="Peptidase_M4/M1_CTD_sf"/>
</dbReference>
<dbReference type="RefSeq" id="WP_203734369.1">
    <property type="nucleotide sequence ID" value="NZ_BAAATX010000020.1"/>
</dbReference>
<dbReference type="EMBL" id="BOML01000064">
    <property type="protein sequence ID" value="GIE06514.1"/>
    <property type="molecule type" value="Genomic_DNA"/>
</dbReference>
<dbReference type="SUPFAM" id="SSF55486">
    <property type="entry name" value="Metalloproteases ('zincins'), catalytic domain"/>
    <property type="match status" value="1"/>
</dbReference>